<comment type="caution">
    <text evidence="2">The sequence shown here is derived from an EMBL/GenBank/DDBJ whole genome shotgun (WGS) entry which is preliminary data.</text>
</comment>
<gene>
    <name evidence="2" type="ORF">JW592_12565</name>
</gene>
<evidence type="ECO:0000313" key="3">
    <source>
        <dbReference type="Proteomes" id="UP001518976"/>
    </source>
</evidence>
<dbReference type="InterPro" id="IPR022742">
    <property type="entry name" value="Hydrolase_4"/>
</dbReference>
<dbReference type="Gene3D" id="3.40.50.1820">
    <property type="entry name" value="alpha/beta hydrolase"/>
    <property type="match status" value="1"/>
</dbReference>
<evidence type="ECO:0000313" key="2">
    <source>
        <dbReference type="EMBL" id="MBO8186295.1"/>
    </source>
</evidence>
<dbReference type="Proteomes" id="UP001518976">
    <property type="component" value="Unassembled WGS sequence"/>
</dbReference>
<dbReference type="EMBL" id="JAFFZN010000009">
    <property type="protein sequence ID" value="MBO8186295.1"/>
    <property type="molecule type" value="Genomic_DNA"/>
</dbReference>
<dbReference type="Pfam" id="PF12146">
    <property type="entry name" value="Hydrolase_4"/>
    <property type="match status" value="1"/>
</dbReference>
<name>A0ABS3WT38_9ACTN</name>
<dbReference type="InterPro" id="IPR050471">
    <property type="entry name" value="AB_hydrolase"/>
</dbReference>
<dbReference type="SUPFAM" id="SSF53474">
    <property type="entry name" value="alpha/beta-Hydrolases"/>
    <property type="match status" value="1"/>
</dbReference>
<evidence type="ECO:0000259" key="1">
    <source>
        <dbReference type="Pfam" id="PF12146"/>
    </source>
</evidence>
<keyword evidence="3" id="KW-1185">Reference proteome</keyword>
<proteinExistence type="predicted"/>
<dbReference type="PANTHER" id="PTHR43433">
    <property type="entry name" value="HYDROLASE, ALPHA/BETA FOLD FAMILY PROTEIN"/>
    <property type="match status" value="1"/>
</dbReference>
<reference evidence="2 3" key="1">
    <citation type="submission" date="2021-02" db="EMBL/GenBank/DDBJ databases">
        <title>Streptomyces spirodelae sp. nov., isolated from duckweed.</title>
        <authorList>
            <person name="Saimee Y."/>
            <person name="Duangmal K."/>
        </authorList>
    </citation>
    <scope>NUCLEOTIDE SEQUENCE [LARGE SCALE GENOMIC DNA]</scope>
    <source>
        <strain evidence="2 3">DW4-2</strain>
    </source>
</reference>
<dbReference type="GO" id="GO:0016787">
    <property type="term" value="F:hydrolase activity"/>
    <property type="evidence" value="ECO:0007669"/>
    <property type="project" value="UniProtKB-KW"/>
</dbReference>
<sequence length="267" mass="27826">MNAQFTTSSDGTELAFERLGDGPPVLVTGGALSTRAAGVPFARELAGLGLSGVVYDRRGRGDSGDTEPYAPVREGEDLAAVAAAVGAGGEESECFAFGMSSGGLVLLEAMAHAGAALSRIVLFEPPFTGAVGQLQDPVRVARLTELVSEGERAEAVTYFLSEIIGLPPQAVEGARQSPAWEEMKKIAHTLCYDTTLLGDSTLPEETLAAVRVPTLVLSSDASTPVLQDAARATAEALPNGEYRTLPGVFHQVPPEELAPVVQDFLMS</sequence>
<dbReference type="RefSeq" id="WP_209265099.1">
    <property type="nucleotide sequence ID" value="NZ_JAFFZN010000009.1"/>
</dbReference>
<dbReference type="InterPro" id="IPR029058">
    <property type="entry name" value="AB_hydrolase_fold"/>
</dbReference>
<feature type="domain" description="Serine aminopeptidase S33" evidence="1">
    <location>
        <begin position="40"/>
        <end position="253"/>
    </location>
</feature>
<keyword evidence="2" id="KW-0378">Hydrolase</keyword>
<protein>
    <submittedName>
        <fullName evidence="2">Alpha/beta hydrolase</fullName>
    </submittedName>
</protein>
<accession>A0ABS3WT38</accession>
<dbReference type="PANTHER" id="PTHR43433:SF4">
    <property type="entry name" value="NON-HEME CHLOROPEROXIDASE-RELATED"/>
    <property type="match status" value="1"/>
</dbReference>
<organism evidence="2 3">
    <name type="scientific">Streptomyces spirodelae</name>
    <dbReference type="NCBI Taxonomy" id="2812904"/>
    <lineage>
        <taxon>Bacteria</taxon>
        <taxon>Bacillati</taxon>
        <taxon>Actinomycetota</taxon>
        <taxon>Actinomycetes</taxon>
        <taxon>Kitasatosporales</taxon>
        <taxon>Streptomycetaceae</taxon>
        <taxon>Streptomyces</taxon>
    </lineage>
</organism>